<dbReference type="GO" id="GO:0046872">
    <property type="term" value="F:metal ion binding"/>
    <property type="evidence" value="ECO:0007669"/>
    <property type="project" value="UniProtKB-KW"/>
</dbReference>
<dbReference type="Gene3D" id="3.60.15.10">
    <property type="entry name" value="Ribonuclease Z/Hydroxyacylglutathione hydrolase-like"/>
    <property type="match status" value="1"/>
</dbReference>
<evidence type="ECO:0000256" key="2">
    <source>
        <dbReference type="ARBA" id="ARBA00022723"/>
    </source>
</evidence>
<sequence length="221" mass="23783">MPFSPALELEIIPVTAFGQNCSILWDLATRHAVVVDPGGDVPLLLRELAVRDLTVDTILLTHGHLDHAGGADELRDELSRRQGAPVPVVGPDARDAFLLSDIASQAARFGLEGMRNVTVDRYVTDGETLSLLGRTFHVLHVPGHTPGHVVFHDPQARFAFVGDTLFRGSVGRTDFPYGNGPQLIEAITARLLPLGDDVTILPGHGGTSTIGAERHSNPFLR</sequence>
<dbReference type="InterPro" id="IPR051453">
    <property type="entry name" value="MBL_Glyoxalase_II"/>
</dbReference>
<keyword evidence="2" id="KW-0479">Metal-binding</keyword>
<keyword evidence="3 6" id="KW-0378">Hydrolase</keyword>
<proteinExistence type="predicted"/>
<dbReference type="PANTHER" id="PTHR46233:SF3">
    <property type="entry name" value="HYDROXYACYLGLUTATHIONE HYDROLASE GLOC"/>
    <property type="match status" value="1"/>
</dbReference>
<dbReference type="Pfam" id="PF00753">
    <property type="entry name" value="Lactamase_B"/>
    <property type="match status" value="1"/>
</dbReference>
<dbReference type="SMART" id="SM00849">
    <property type="entry name" value="Lactamase_B"/>
    <property type="match status" value="1"/>
</dbReference>
<feature type="domain" description="Metallo-beta-lactamase" evidence="5">
    <location>
        <begin position="18"/>
        <end position="204"/>
    </location>
</feature>
<keyword evidence="4" id="KW-0862">Zinc</keyword>
<comment type="caution">
    <text evidence="6">The sequence shown here is derived from an EMBL/GenBank/DDBJ whole genome shotgun (WGS) entry which is preliminary data.</text>
</comment>
<evidence type="ECO:0000256" key="3">
    <source>
        <dbReference type="ARBA" id="ARBA00022801"/>
    </source>
</evidence>
<dbReference type="EMBL" id="JABEQM010000012">
    <property type="protein sequence ID" value="MBB2202727.1"/>
    <property type="molecule type" value="Genomic_DNA"/>
</dbReference>
<evidence type="ECO:0000259" key="5">
    <source>
        <dbReference type="SMART" id="SM00849"/>
    </source>
</evidence>
<dbReference type="SUPFAM" id="SSF56281">
    <property type="entry name" value="Metallo-hydrolase/oxidoreductase"/>
    <property type="match status" value="1"/>
</dbReference>
<gene>
    <name evidence="6" type="ORF">HLH28_14315</name>
</gene>
<keyword evidence="7" id="KW-1185">Reference proteome</keyword>
<dbReference type="AlphaFoldDB" id="A0A7W4K9F6"/>
<accession>A0A7W4K9F6</accession>
<comment type="cofactor">
    <cofactor evidence="1">
        <name>Zn(2+)</name>
        <dbReference type="ChEBI" id="CHEBI:29105"/>
    </cofactor>
</comment>
<dbReference type="PANTHER" id="PTHR46233">
    <property type="entry name" value="HYDROXYACYLGLUTATHIONE HYDROLASE GLOC"/>
    <property type="match status" value="1"/>
</dbReference>
<organism evidence="6 7">
    <name type="scientific">Gluconacetobacter tumulisoli</name>
    <dbReference type="NCBI Taxonomy" id="1286189"/>
    <lineage>
        <taxon>Bacteria</taxon>
        <taxon>Pseudomonadati</taxon>
        <taxon>Pseudomonadota</taxon>
        <taxon>Alphaproteobacteria</taxon>
        <taxon>Acetobacterales</taxon>
        <taxon>Acetobacteraceae</taxon>
        <taxon>Gluconacetobacter</taxon>
    </lineage>
</organism>
<evidence type="ECO:0000313" key="7">
    <source>
        <dbReference type="Proteomes" id="UP000578030"/>
    </source>
</evidence>
<dbReference type="Proteomes" id="UP000578030">
    <property type="component" value="Unassembled WGS sequence"/>
</dbReference>
<dbReference type="InterPro" id="IPR001279">
    <property type="entry name" value="Metallo-B-lactamas"/>
</dbReference>
<dbReference type="InterPro" id="IPR036866">
    <property type="entry name" value="RibonucZ/Hydroxyglut_hydro"/>
</dbReference>
<reference evidence="6 7" key="1">
    <citation type="submission" date="2020-04" db="EMBL/GenBank/DDBJ databases">
        <title>Description of novel Gluconacetobacter.</title>
        <authorList>
            <person name="Sombolestani A."/>
        </authorList>
    </citation>
    <scope>NUCLEOTIDE SEQUENCE [LARGE SCALE GENOMIC DNA]</scope>
    <source>
        <strain evidence="6 7">LMG 27802</strain>
    </source>
</reference>
<dbReference type="CDD" id="cd07737">
    <property type="entry name" value="YcbL-like_MBL-fold"/>
    <property type="match status" value="1"/>
</dbReference>
<evidence type="ECO:0000313" key="6">
    <source>
        <dbReference type="EMBL" id="MBB2202727.1"/>
    </source>
</evidence>
<evidence type="ECO:0000256" key="1">
    <source>
        <dbReference type="ARBA" id="ARBA00001947"/>
    </source>
</evidence>
<protein>
    <submittedName>
        <fullName evidence="6">MBL fold metallo-hydrolase</fullName>
    </submittedName>
</protein>
<name>A0A7W4K9F6_9PROT</name>
<dbReference type="RefSeq" id="WP_275943736.1">
    <property type="nucleotide sequence ID" value="NZ_JABEQM010000012.1"/>
</dbReference>
<dbReference type="GO" id="GO:0016787">
    <property type="term" value="F:hydrolase activity"/>
    <property type="evidence" value="ECO:0007669"/>
    <property type="project" value="UniProtKB-KW"/>
</dbReference>
<evidence type="ECO:0000256" key="4">
    <source>
        <dbReference type="ARBA" id="ARBA00022833"/>
    </source>
</evidence>